<organism evidence="1 2">
    <name type="scientific">Ilex paraguariensis</name>
    <name type="common">yerba mate</name>
    <dbReference type="NCBI Taxonomy" id="185542"/>
    <lineage>
        <taxon>Eukaryota</taxon>
        <taxon>Viridiplantae</taxon>
        <taxon>Streptophyta</taxon>
        <taxon>Embryophyta</taxon>
        <taxon>Tracheophyta</taxon>
        <taxon>Spermatophyta</taxon>
        <taxon>Magnoliopsida</taxon>
        <taxon>eudicotyledons</taxon>
        <taxon>Gunneridae</taxon>
        <taxon>Pentapetalae</taxon>
        <taxon>asterids</taxon>
        <taxon>campanulids</taxon>
        <taxon>Aquifoliales</taxon>
        <taxon>Aquifoliaceae</taxon>
        <taxon>Ilex</taxon>
    </lineage>
</organism>
<accession>A0ABC8QU82</accession>
<reference evidence="1 2" key="1">
    <citation type="submission" date="2024-02" db="EMBL/GenBank/DDBJ databases">
        <authorList>
            <person name="Vignale AGUSTIN F."/>
            <person name="Sosa J E."/>
            <person name="Modenutti C."/>
        </authorList>
    </citation>
    <scope>NUCLEOTIDE SEQUENCE [LARGE SCALE GENOMIC DNA]</scope>
</reference>
<sequence>RSKGKSVEWGASKWANGPGRCSIVVWRGDPRSATREEGCPGWYRGAIGTDYAIYWARQRGGEGGTPVLGEQTKKEVLSERLKKSSKLVVVLGEPATTLSAHADERDQVREEQIGCARDFGCAWTAGCTSQALGAVNQVLGTTSKALGTEARTAQSLGVVVEAGEMLLASTFNNDIPGADELVPSSGTLQSQIP</sequence>
<proteinExistence type="predicted"/>
<evidence type="ECO:0000313" key="1">
    <source>
        <dbReference type="EMBL" id="CAK9136163.1"/>
    </source>
</evidence>
<gene>
    <name evidence="1" type="ORF">ILEXP_LOCUS3137</name>
</gene>
<comment type="caution">
    <text evidence="1">The sequence shown here is derived from an EMBL/GenBank/DDBJ whole genome shotgun (WGS) entry which is preliminary data.</text>
</comment>
<protein>
    <submittedName>
        <fullName evidence="1">Uncharacterized protein</fullName>
    </submittedName>
</protein>
<dbReference type="EMBL" id="CAUOFW020000737">
    <property type="protein sequence ID" value="CAK9136163.1"/>
    <property type="molecule type" value="Genomic_DNA"/>
</dbReference>
<keyword evidence="2" id="KW-1185">Reference proteome</keyword>
<name>A0ABC8QU82_9AQUA</name>
<feature type="non-terminal residue" evidence="1">
    <location>
        <position position="1"/>
    </location>
</feature>
<dbReference type="AlphaFoldDB" id="A0ABC8QU82"/>
<evidence type="ECO:0000313" key="2">
    <source>
        <dbReference type="Proteomes" id="UP001642360"/>
    </source>
</evidence>
<dbReference type="Proteomes" id="UP001642360">
    <property type="component" value="Unassembled WGS sequence"/>
</dbReference>